<protein>
    <submittedName>
        <fullName evidence="9">Alcohol dehydrogenase</fullName>
    </submittedName>
</protein>
<gene>
    <name evidence="9" type="ORF">DF220_05095</name>
</gene>
<sequence length="395" mass="41136">MAGTEIFGKPGRRRRVGSKAENRKRREMLTTRAAVITEPGAPWELIDLALDPPGPGELLVEFVASGLCQSDESMRKGTLGGDVRYPIVGGHEGAGIVREVGVGVQGIAVGDHIVCSFRPSCGRCDFCAAGKSYVCELSRRTMKGALPSGEFRFHRDGVRYGASAMLGTFSQFAVISQSSCLVVEKDIPLQTLAVLGCAVPTGWGAAVNTAQVQPGDVVVVIGAGGVGMNACQGAQIAGASQVIVIDPVQAKIEAATAFGATSGYTSLAEASDVILSTRRGGADAIILTAAVPSIPAEAVAMLVPGGNLTIAALGDPKTFRLDVPIAPMALRNLSIRGSAIGSSNFRDTIPRLISLYRDGKLKLDELVTKHYTLDEIGPGFDDLAAGRNLRGVVLH</sequence>
<dbReference type="Pfam" id="PF00107">
    <property type="entry name" value="ADH_zinc_N"/>
    <property type="match status" value="1"/>
</dbReference>
<evidence type="ECO:0000313" key="9">
    <source>
        <dbReference type="EMBL" id="PWB97272.1"/>
    </source>
</evidence>
<evidence type="ECO:0000256" key="7">
    <source>
        <dbReference type="SAM" id="MobiDB-lite"/>
    </source>
</evidence>
<dbReference type="InterPro" id="IPR013149">
    <property type="entry name" value="ADH-like_C"/>
</dbReference>
<evidence type="ECO:0000256" key="2">
    <source>
        <dbReference type="ARBA" id="ARBA00022723"/>
    </source>
</evidence>
<dbReference type="EMBL" id="QEEX01000001">
    <property type="protein sequence ID" value="PWB97272.1"/>
    <property type="molecule type" value="Genomic_DNA"/>
</dbReference>
<keyword evidence="3 6" id="KW-0862">Zinc</keyword>
<dbReference type="Proteomes" id="UP000244978">
    <property type="component" value="Unassembled WGS sequence"/>
</dbReference>
<dbReference type="SMART" id="SM00829">
    <property type="entry name" value="PKS_ER"/>
    <property type="match status" value="1"/>
</dbReference>
<dbReference type="PANTHER" id="PTHR43880">
    <property type="entry name" value="ALCOHOL DEHYDROGENASE"/>
    <property type="match status" value="1"/>
</dbReference>
<dbReference type="Pfam" id="PF08240">
    <property type="entry name" value="ADH_N"/>
    <property type="match status" value="1"/>
</dbReference>
<dbReference type="GO" id="GO:0046294">
    <property type="term" value="P:formaldehyde catabolic process"/>
    <property type="evidence" value="ECO:0007669"/>
    <property type="project" value="TreeGrafter"/>
</dbReference>
<dbReference type="InterPro" id="IPR036291">
    <property type="entry name" value="NAD(P)-bd_dom_sf"/>
</dbReference>
<feature type="region of interest" description="Disordered" evidence="7">
    <location>
        <begin position="1"/>
        <end position="24"/>
    </location>
</feature>
<name>A0A2U1T082_9MICO</name>
<feature type="domain" description="Enoyl reductase (ER)" evidence="8">
    <location>
        <begin position="40"/>
        <end position="394"/>
    </location>
</feature>
<comment type="cofactor">
    <cofactor evidence="6">
        <name>Zn(2+)</name>
        <dbReference type="ChEBI" id="CHEBI:29105"/>
    </cofactor>
</comment>
<keyword evidence="4" id="KW-0560">Oxidoreductase</keyword>
<evidence type="ECO:0000259" key="8">
    <source>
        <dbReference type="SMART" id="SM00829"/>
    </source>
</evidence>
<proteinExistence type="inferred from homology"/>
<evidence type="ECO:0000256" key="1">
    <source>
        <dbReference type="ARBA" id="ARBA00008072"/>
    </source>
</evidence>
<dbReference type="Gene3D" id="3.90.180.10">
    <property type="entry name" value="Medium-chain alcohol dehydrogenases, catalytic domain"/>
    <property type="match status" value="1"/>
</dbReference>
<dbReference type="GO" id="GO:0008270">
    <property type="term" value="F:zinc ion binding"/>
    <property type="evidence" value="ECO:0007669"/>
    <property type="project" value="InterPro"/>
</dbReference>
<dbReference type="GO" id="GO:0005829">
    <property type="term" value="C:cytosol"/>
    <property type="evidence" value="ECO:0007669"/>
    <property type="project" value="TreeGrafter"/>
</dbReference>
<dbReference type="AlphaFoldDB" id="A0A2U1T082"/>
<dbReference type="PANTHER" id="PTHR43880:SF12">
    <property type="entry name" value="ALCOHOL DEHYDROGENASE CLASS-3"/>
    <property type="match status" value="1"/>
</dbReference>
<dbReference type="PROSITE" id="PS00059">
    <property type="entry name" value="ADH_ZINC"/>
    <property type="match status" value="1"/>
</dbReference>
<dbReference type="InterPro" id="IPR020843">
    <property type="entry name" value="ER"/>
</dbReference>
<dbReference type="InterPro" id="IPR002328">
    <property type="entry name" value="ADH_Zn_CS"/>
</dbReference>
<evidence type="ECO:0000256" key="4">
    <source>
        <dbReference type="ARBA" id="ARBA00023002"/>
    </source>
</evidence>
<dbReference type="SUPFAM" id="SSF50129">
    <property type="entry name" value="GroES-like"/>
    <property type="match status" value="2"/>
</dbReference>
<dbReference type="Gene3D" id="3.40.50.720">
    <property type="entry name" value="NAD(P)-binding Rossmann-like Domain"/>
    <property type="match status" value="1"/>
</dbReference>
<organism evidence="9 10">
    <name type="scientific">Homoserinimonas hongtaonis</name>
    <dbReference type="NCBI Taxonomy" id="2079791"/>
    <lineage>
        <taxon>Bacteria</taxon>
        <taxon>Bacillati</taxon>
        <taxon>Actinomycetota</taxon>
        <taxon>Actinomycetes</taxon>
        <taxon>Micrococcales</taxon>
        <taxon>Microbacteriaceae</taxon>
        <taxon>Homoserinimonas</taxon>
    </lineage>
</organism>
<evidence type="ECO:0000256" key="6">
    <source>
        <dbReference type="RuleBase" id="RU361277"/>
    </source>
</evidence>
<keyword evidence="10" id="KW-1185">Reference proteome</keyword>
<keyword evidence="5" id="KW-0520">NAD</keyword>
<evidence type="ECO:0000313" key="10">
    <source>
        <dbReference type="Proteomes" id="UP000244978"/>
    </source>
</evidence>
<dbReference type="GO" id="GO:0051903">
    <property type="term" value="F:S-(hydroxymethyl)glutathione dehydrogenase [NAD(P)+] activity"/>
    <property type="evidence" value="ECO:0007669"/>
    <property type="project" value="TreeGrafter"/>
</dbReference>
<comment type="similarity">
    <text evidence="1 6">Belongs to the zinc-containing alcohol dehydrogenase family.</text>
</comment>
<comment type="caution">
    <text evidence="9">The sequence shown here is derived from an EMBL/GenBank/DDBJ whole genome shotgun (WGS) entry which is preliminary data.</text>
</comment>
<dbReference type="SUPFAM" id="SSF51735">
    <property type="entry name" value="NAD(P)-binding Rossmann-fold domains"/>
    <property type="match status" value="1"/>
</dbReference>
<dbReference type="InterPro" id="IPR013154">
    <property type="entry name" value="ADH-like_N"/>
</dbReference>
<accession>A0A2U1T082</accession>
<reference evidence="10" key="1">
    <citation type="submission" date="2018-04" db="EMBL/GenBank/DDBJ databases">
        <authorList>
            <person name="Liu S."/>
            <person name="Wang Z."/>
            <person name="Li J."/>
        </authorList>
    </citation>
    <scope>NUCLEOTIDE SEQUENCE [LARGE SCALE GENOMIC DNA]</scope>
    <source>
        <strain evidence="10">S1194</strain>
    </source>
</reference>
<evidence type="ECO:0000256" key="5">
    <source>
        <dbReference type="ARBA" id="ARBA00023027"/>
    </source>
</evidence>
<feature type="compositionally biased region" description="Basic residues" evidence="7">
    <location>
        <begin position="10"/>
        <end position="24"/>
    </location>
</feature>
<dbReference type="InterPro" id="IPR011032">
    <property type="entry name" value="GroES-like_sf"/>
</dbReference>
<keyword evidence="2 6" id="KW-0479">Metal-binding</keyword>
<evidence type="ECO:0000256" key="3">
    <source>
        <dbReference type="ARBA" id="ARBA00022833"/>
    </source>
</evidence>